<keyword evidence="4" id="KW-1185">Reference proteome</keyword>
<name>A0ABY3PMU4_9CYAN</name>
<reference evidence="3 4" key="1">
    <citation type="journal article" date="2021" name="Genome Biol. Evol.">
        <title>Complete Genome Sequencing of a Novel Gloeobacter Species from a Waterfall Cave in Mexico.</title>
        <authorList>
            <person name="Saw J.H."/>
            <person name="Cardona T."/>
            <person name="Montejano G."/>
        </authorList>
    </citation>
    <scope>NUCLEOTIDE SEQUENCE [LARGE SCALE GENOMIC DNA]</scope>
    <source>
        <strain evidence="3">MG652769</strain>
    </source>
</reference>
<dbReference type="EMBL" id="CP063845">
    <property type="protein sequence ID" value="UFP94950.1"/>
    <property type="molecule type" value="Genomic_DNA"/>
</dbReference>
<proteinExistence type="predicted"/>
<evidence type="ECO:0000256" key="2">
    <source>
        <dbReference type="SAM" id="SignalP"/>
    </source>
</evidence>
<sequence length="350" mass="38309">MRSATVGRRPVCFRAILAASAVTASLLAPGAAWAQAGPPGAVEQFQLWTQVAVAKSFAPGIKGILELWPRFRSRPDFALDRFFIRPWVAFRIDESNSVWLGAAAILNYPAGRAEQTETRFLQQHVGAYPAGDWTISTRVRVEERILPNAPSLSVRLRARAGIEVPLDPDKIWSFILNDEIFFNLNDAGVNNLRGGLTENRAIAGFKTRVAPGVGIEFGYQHNWVNRDTTFDDIKHCLLFNIALDIDEMTAAPKQAEATDDKQVGAAPQTEVVVAQKPPEPTEPTVDIFASKPQEPTVAELAAEPQIQTRLSAQLATAKPAQADSPQKPEKPFKPLAMDFLDGDAAESYDP</sequence>
<dbReference type="InterPro" id="IPR019619">
    <property type="entry name" value="DUF2490"/>
</dbReference>
<evidence type="ECO:0000313" key="3">
    <source>
        <dbReference type="EMBL" id="UFP94950.1"/>
    </source>
</evidence>
<dbReference type="RefSeq" id="WP_230842014.1">
    <property type="nucleotide sequence ID" value="NZ_CP063845.1"/>
</dbReference>
<feature type="region of interest" description="Disordered" evidence="1">
    <location>
        <begin position="312"/>
        <end position="350"/>
    </location>
</feature>
<organism evidence="3 4">
    <name type="scientific">Gloeobacter morelensis MG652769</name>
    <dbReference type="NCBI Taxonomy" id="2781736"/>
    <lineage>
        <taxon>Bacteria</taxon>
        <taxon>Bacillati</taxon>
        <taxon>Cyanobacteriota</taxon>
        <taxon>Cyanophyceae</taxon>
        <taxon>Gloeobacterales</taxon>
        <taxon>Gloeobacteraceae</taxon>
        <taxon>Gloeobacter</taxon>
        <taxon>Gloeobacter morelensis</taxon>
    </lineage>
</organism>
<gene>
    <name evidence="3" type="ORF">ISF26_01495</name>
</gene>
<evidence type="ECO:0000256" key="1">
    <source>
        <dbReference type="SAM" id="MobiDB-lite"/>
    </source>
</evidence>
<evidence type="ECO:0000313" key="4">
    <source>
        <dbReference type="Proteomes" id="UP001054846"/>
    </source>
</evidence>
<accession>A0ABY3PMU4</accession>
<feature type="signal peptide" evidence="2">
    <location>
        <begin position="1"/>
        <end position="34"/>
    </location>
</feature>
<keyword evidence="2" id="KW-0732">Signal</keyword>
<feature type="chain" id="PRO_5045542643" evidence="2">
    <location>
        <begin position="35"/>
        <end position="350"/>
    </location>
</feature>
<protein>
    <submittedName>
        <fullName evidence="3">DUF2490 domain-containing protein</fullName>
    </submittedName>
</protein>
<dbReference type="Proteomes" id="UP001054846">
    <property type="component" value="Chromosome"/>
</dbReference>
<dbReference type="Pfam" id="PF10677">
    <property type="entry name" value="DUF2490"/>
    <property type="match status" value="1"/>
</dbReference>
<feature type="compositionally biased region" description="Acidic residues" evidence="1">
    <location>
        <begin position="340"/>
        <end position="350"/>
    </location>
</feature>